<evidence type="ECO:0000313" key="2">
    <source>
        <dbReference type="EMBL" id="CAQ03279.1"/>
    </source>
</evidence>
<accession>B0RJ89</accession>
<keyword evidence="3" id="KW-1185">Reference proteome</keyword>
<evidence type="ECO:0000256" key="1">
    <source>
        <dbReference type="SAM" id="MobiDB-lite"/>
    </source>
</evidence>
<evidence type="ECO:0000313" key="3">
    <source>
        <dbReference type="Proteomes" id="UP000001318"/>
    </source>
</evidence>
<dbReference type="GeneID" id="29472840"/>
<reference evidence="2 3" key="1">
    <citation type="journal article" date="2008" name="J. Bacteriol.">
        <title>Genome of the actinomycete plant pathogen Clavibacter michiganensis subsp. sepedonicus suggests recent niche adaptation.</title>
        <authorList>
            <person name="Bentley S.D."/>
            <person name="Corton C."/>
            <person name="Brown S.E."/>
            <person name="Barron A."/>
            <person name="Clark L."/>
            <person name="Doggett J."/>
            <person name="Harris B."/>
            <person name="Ormond D."/>
            <person name="Quail M.A."/>
            <person name="May G."/>
            <person name="Francis D."/>
            <person name="Knudson D."/>
            <person name="Parkhill J."/>
            <person name="Ishimaru C.A."/>
        </authorList>
    </citation>
    <scope>NUCLEOTIDE SEQUENCE [LARGE SCALE GENOMIC DNA]</scope>
    <source>
        <strain evidence="3">ATCC 33113 / DSM 20744 / JCM 9667 / LMG 2889 / ICMP 2535 / C-1</strain>
    </source>
</reference>
<protein>
    <submittedName>
        <fullName evidence="2">Uncharacterized protein</fullName>
    </submittedName>
</protein>
<dbReference type="HOGENOM" id="CLU_920403_0_0_11"/>
<feature type="compositionally biased region" description="Low complexity" evidence="1">
    <location>
        <begin position="129"/>
        <end position="148"/>
    </location>
</feature>
<dbReference type="AlphaFoldDB" id="B0RJ89"/>
<feature type="region of interest" description="Disordered" evidence="1">
    <location>
        <begin position="127"/>
        <end position="148"/>
    </location>
</feature>
<name>B0RJ89_CLASE</name>
<sequence length="302" mass="32769">MTTHLTPPQLARMQALLDATTDLPWFRDWAEVHDADLAPGSGAVVFDSFLPADAEFIATAREHIRALLAEVHRQAAELADLRTRELAPHDAQNALNWRREMTEGVVTELHGPDAEATVARLEDIVDGRTPATTPPASAAEPDTEPSASETLREVLIDHVRVETGRMDERDEEVVDLLQTWFRPDTTGSSVGPAARARIIRQRDKALADLAYRAARAVSGSPNGQRLVDHDVALIEAALDAIQAALQITDRPSGGNPTTDAVRLNAYLKGREVALDEVRTVLTHETVPSVSGDRGEDAARADA</sequence>
<dbReference type="RefSeq" id="WP_012300346.1">
    <property type="nucleotide sequence ID" value="NC_010408.1"/>
</dbReference>
<gene>
    <name evidence="2" type="ordered locus">pCSL0035</name>
</gene>
<keyword evidence="2" id="KW-0614">Plasmid</keyword>
<dbReference type="EMBL" id="AM849036">
    <property type="protein sequence ID" value="CAQ03279.1"/>
    <property type="molecule type" value="Genomic_DNA"/>
</dbReference>
<dbReference type="Proteomes" id="UP000001318">
    <property type="component" value="Plasmid pCSL1"/>
</dbReference>
<organism evidence="2 3">
    <name type="scientific">Clavibacter sepedonicus</name>
    <name type="common">Clavibacter michiganensis subsp. sepedonicus</name>
    <dbReference type="NCBI Taxonomy" id="31964"/>
    <lineage>
        <taxon>Bacteria</taxon>
        <taxon>Bacillati</taxon>
        <taxon>Actinomycetota</taxon>
        <taxon>Actinomycetes</taxon>
        <taxon>Micrococcales</taxon>
        <taxon>Microbacteriaceae</taxon>
        <taxon>Clavibacter</taxon>
    </lineage>
</organism>
<dbReference type="KEGG" id="cms:pCSL0035"/>
<proteinExistence type="predicted"/>
<geneLocation type="plasmid" evidence="2 3">
    <name>pCSL1</name>
</geneLocation>